<evidence type="ECO:0000256" key="2">
    <source>
        <dbReference type="ARBA" id="ARBA00022737"/>
    </source>
</evidence>
<dbReference type="GO" id="GO:0016020">
    <property type="term" value="C:membrane"/>
    <property type="evidence" value="ECO:0007669"/>
    <property type="project" value="InterPro"/>
</dbReference>
<keyword evidence="7" id="KW-1185">Reference proteome</keyword>
<feature type="domain" description="Calx-beta" evidence="5">
    <location>
        <begin position="31"/>
        <end position="127"/>
    </location>
</feature>
<evidence type="ECO:0000313" key="6">
    <source>
        <dbReference type="EMBL" id="RBI84957.1"/>
    </source>
</evidence>
<accession>A0A365U8T4</accession>
<comment type="caution">
    <text evidence="6">The sequence shown here is derived from an EMBL/GenBank/DDBJ whole genome shotgun (WGS) entry which is preliminary data.</text>
</comment>
<dbReference type="EMBL" id="QNTQ01000008">
    <property type="protein sequence ID" value="RBI84957.1"/>
    <property type="molecule type" value="Genomic_DNA"/>
</dbReference>
<protein>
    <recommendedName>
        <fullName evidence="5">Calx-beta domain-containing protein</fullName>
    </recommendedName>
</protein>
<reference evidence="6 7" key="1">
    <citation type="submission" date="2018-07" db="EMBL/GenBank/DDBJ databases">
        <title>Rhodosalinus sp. strain E84T genomic sequence and assembly.</title>
        <authorList>
            <person name="Liu Z.-W."/>
            <person name="Lu D.-C."/>
        </authorList>
    </citation>
    <scope>NUCLEOTIDE SEQUENCE [LARGE SCALE GENOMIC DNA]</scope>
    <source>
        <strain evidence="6 7">E84</strain>
    </source>
</reference>
<evidence type="ECO:0000313" key="7">
    <source>
        <dbReference type="Proteomes" id="UP000253370"/>
    </source>
</evidence>
<gene>
    <name evidence="6" type="ORF">DRV85_09835</name>
</gene>
<dbReference type="AlphaFoldDB" id="A0A365U8T4"/>
<evidence type="ECO:0000256" key="4">
    <source>
        <dbReference type="SAM" id="SignalP"/>
    </source>
</evidence>
<dbReference type="Gene3D" id="2.60.40.2030">
    <property type="match status" value="1"/>
</dbReference>
<evidence type="ECO:0000259" key="5">
    <source>
        <dbReference type="Pfam" id="PF03160"/>
    </source>
</evidence>
<feature type="domain" description="Calx-beta" evidence="5">
    <location>
        <begin position="163"/>
        <end position="248"/>
    </location>
</feature>
<dbReference type="SUPFAM" id="SSF141072">
    <property type="entry name" value="CalX-like"/>
    <property type="match status" value="2"/>
</dbReference>
<evidence type="ECO:0000256" key="3">
    <source>
        <dbReference type="ARBA" id="ARBA00022837"/>
    </source>
</evidence>
<evidence type="ECO:0000256" key="1">
    <source>
        <dbReference type="ARBA" id="ARBA00022729"/>
    </source>
</evidence>
<dbReference type="InterPro" id="IPR038081">
    <property type="entry name" value="CalX-like_sf"/>
</dbReference>
<feature type="signal peptide" evidence="4">
    <location>
        <begin position="1"/>
        <end position="25"/>
    </location>
</feature>
<proteinExistence type="predicted"/>
<dbReference type="Proteomes" id="UP000253370">
    <property type="component" value="Unassembled WGS sequence"/>
</dbReference>
<dbReference type="InterPro" id="IPR003644">
    <property type="entry name" value="Calx_beta"/>
</dbReference>
<keyword evidence="3" id="KW-0106">Calcium</keyword>
<dbReference type="GO" id="GO:0007154">
    <property type="term" value="P:cell communication"/>
    <property type="evidence" value="ECO:0007669"/>
    <property type="project" value="InterPro"/>
</dbReference>
<keyword evidence="1 4" id="KW-0732">Signal</keyword>
<dbReference type="Pfam" id="PF03160">
    <property type="entry name" value="Calx-beta"/>
    <property type="match status" value="2"/>
</dbReference>
<feature type="chain" id="PRO_5016801643" description="Calx-beta domain-containing protein" evidence="4">
    <location>
        <begin position="26"/>
        <end position="558"/>
    </location>
</feature>
<name>A0A365U8T4_9RHOB</name>
<keyword evidence="2" id="KW-0677">Repeat</keyword>
<organism evidence="6 7">
    <name type="scientific">Rhodosalinus halophilus</name>
    <dbReference type="NCBI Taxonomy" id="2259333"/>
    <lineage>
        <taxon>Bacteria</taxon>
        <taxon>Pseudomonadati</taxon>
        <taxon>Pseudomonadota</taxon>
        <taxon>Alphaproteobacteria</taxon>
        <taxon>Rhodobacterales</taxon>
        <taxon>Paracoccaceae</taxon>
        <taxon>Rhodosalinus</taxon>
    </lineage>
</organism>
<sequence>MMRACPGRWISPAVTSALVASAPTAASTQVLTMEAVRTEAREGSGIGIELLLMLDQPAEAPFMAQVELTGVDATGGSDFAPPLIPVTFLENDVLKRAVIDIVDDPLDEIYRETFVASVGSVTMLDPQAVPGGIVNGAGAIPLTVIDDDNAFSVSARPGPEGGAVVLTLRQEHDSETTEVVVAAPGAGSATPGLDFEPWQKVARFPQGTTEVSLAIGLMPDDVPEQTESFPIEFAHIGTGTATFDPARVTGSIQDETEGEIPVRIEFTQGTVRMEVSGQTFTQPFQHAAMQGTLTRHIGGTRMTLSQGNGTDLTLRRFCAEDIDFTGIADGIPDLSAAEIGAGNRTGWRGEFVVDGIQFDYAMFEQPDGSYAGYGRQRGNVDGSSVLTRHGYRVIPLVEEDPEVARLPGETPEAQLPPEAVTDAVARQVAADLGMSAEAVRPYLSTSLGPDMTSGDGDSARTVEVEIWLDAEGRPLPADRAAPGPCDPGYGEARAAAKRLRYRIGTAGEAIIGQAVTQDVETGRLETAYMEDLGEASNSLDTAVERAHGGLSPALQAPD</sequence>